<accession>A0A0D0UP58</accession>
<evidence type="ECO:0000256" key="1">
    <source>
        <dbReference type="ARBA" id="ARBA00004123"/>
    </source>
</evidence>
<dbReference type="InterPro" id="IPR001279">
    <property type="entry name" value="Metallo-B-lactamas"/>
</dbReference>
<feature type="compositionally biased region" description="Basic and acidic residues" evidence="5">
    <location>
        <begin position="607"/>
        <end position="631"/>
    </location>
</feature>
<feature type="domain" description="Beta-Casp" evidence="6">
    <location>
        <begin position="278"/>
        <end position="437"/>
    </location>
</feature>
<feature type="compositionally biased region" description="Low complexity" evidence="5">
    <location>
        <begin position="795"/>
        <end position="807"/>
    </location>
</feature>
<evidence type="ECO:0000256" key="2">
    <source>
        <dbReference type="ARBA" id="ARBA00022664"/>
    </source>
</evidence>
<gene>
    <name evidence="7" type="ORF">I312_01032</name>
</gene>
<feature type="region of interest" description="Disordered" evidence="5">
    <location>
        <begin position="778"/>
        <end position="807"/>
    </location>
</feature>
<dbReference type="SUPFAM" id="SSF56281">
    <property type="entry name" value="Metallo-hydrolase/oxidoreductase"/>
    <property type="match status" value="1"/>
</dbReference>
<dbReference type="GO" id="GO:0006398">
    <property type="term" value="P:mRNA 3'-end processing by stem-loop binding and cleavage"/>
    <property type="evidence" value="ECO:0007669"/>
    <property type="project" value="InterPro"/>
</dbReference>
<dbReference type="InterPro" id="IPR022712">
    <property type="entry name" value="Beta_Casp"/>
</dbReference>
<comment type="similarity">
    <text evidence="4">Belongs to the metallo-beta-lactamase superfamily. RNA-metabolizing metallo-beta-lactamase-like family. CPSF2/YSH1 subfamily.</text>
</comment>
<evidence type="ECO:0000313" key="7">
    <source>
        <dbReference type="EMBL" id="KIR49938.1"/>
    </source>
</evidence>
<dbReference type="EMBL" id="KN847974">
    <property type="protein sequence ID" value="KIR49938.1"/>
    <property type="molecule type" value="Genomic_DNA"/>
</dbReference>
<dbReference type="HOGENOM" id="CLU_002227_0_0_1"/>
<dbReference type="SMART" id="SM01027">
    <property type="entry name" value="Beta-Casp"/>
    <property type="match status" value="1"/>
</dbReference>
<keyword evidence="2 4" id="KW-0507">mRNA processing</keyword>
<dbReference type="PANTHER" id="PTHR45922:SF1">
    <property type="entry name" value="CLEAVAGE AND POLYADENYLATION SPECIFICITY FACTOR SUBUNIT 2"/>
    <property type="match status" value="1"/>
</dbReference>
<dbReference type="Pfam" id="PF16661">
    <property type="entry name" value="Lactamase_B_6"/>
    <property type="match status" value="1"/>
</dbReference>
<dbReference type="Pfam" id="PF13299">
    <property type="entry name" value="CPSF100_C"/>
    <property type="match status" value="1"/>
</dbReference>
<dbReference type="InterPro" id="IPR027075">
    <property type="entry name" value="CPSF2"/>
</dbReference>
<proteinExistence type="inferred from homology"/>
<evidence type="ECO:0000259" key="6">
    <source>
        <dbReference type="SMART" id="SM01027"/>
    </source>
</evidence>
<dbReference type="AlphaFoldDB" id="A0A0D0UP58"/>
<reference evidence="7" key="1">
    <citation type="submission" date="2015-01" db="EMBL/GenBank/DDBJ databases">
        <title>The Genome Sequence of Cryptococcus gattii CA1280.</title>
        <authorList>
            <consortium name="The Broad Institute Genomics Platform"/>
            <person name="Cuomo C."/>
            <person name="Litvintseva A."/>
            <person name="Chen Y."/>
            <person name="Heitman J."/>
            <person name="Sun S."/>
            <person name="Springer D."/>
            <person name="Dromer F."/>
            <person name="Young S."/>
            <person name="Zeng Q."/>
            <person name="Gargeya S."/>
            <person name="Abouelleil A."/>
            <person name="Alvarado L."/>
            <person name="Chapman S.B."/>
            <person name="Gainer-Dewar J."/>
            <person name="Goldberg J."/>
            <person name="Griggs A."/>
            <person name="Gujja S."/>
            <person name="Hansen M."/>
            <person name="Howarth C."/>
            <person name="Imamovic A."/>
            <person name="Larimer J."/>
            <person name="Murphy C."/>
            <person name="Naylor J."/>
            <person name="Pearson M."/>
            <person name="Priest M."/>
            <person name="Roberts A."/>
            <person name="Saif S."/>
            <person name="Shea T."/>
            <person name="Sykes S."/>
            <person name="Wortman J."/>
            <person name="Nusbaum C."/>
            <person name="Birren B."/>
        </authorList>
    </citation>
    <scope>NUCLEOTIDE SEQUENCE [LARGE SCALE GENOMIC DNA]</scope>
    <source>
        <strain evidence="7">CA1280</strain>
    </source>
</reference>
<protein>
    <recommendedName>
        <fullName evidence="4">Cleavage and polyadenylation specificity factor subunit 2</fullName>
    </recommendedName>
    <alternativeName>
        <fullName evidence="4">Cleavage and polyadenylation specificity factor 100 kDa subunit</fullName>
    </alternativeName>
</protein>
<evidence type="ECO:0000256" key="3">
    <source>
        <dbReference type="ARBA" id="ARBA00023242"/>
    </source>
</evidence>
<dbReference type="Gene3D" id="3.60.15.10">
    <property type="entry name" value="Ribonuclease Z/Hydroxyacylglutathione hydrolase-like"/>
    <property type="match status" value="1"/>
</dbReference>
<keyword evidence="3 4" id="KW-0539">Nucleus</keyword>
<dbReference type="GO" id="GO:0003723">
    <property type="term" value="F:RNA binding"/>
    <property type="evidence" value="ECO:0007669"/>
    <property type="project" value="UniProtKB-KW"/>
</dbReference>
<sequence length="900" mass="98646">MITLTPLSASAAETSPSEPICYLLELDDARILLDMGQRDYRASAQQSRWDYEEAVRDLAPTLSLVLLSHSSSNYLSLYPYARARWGLTCPVYATQPTVEMGRVVCLAEAESWRSECPVESEGEVAGDDGSKKPFKGPFVPTVEEIHEAFDWIKAVRYSQPLHLGGDFSHLLLTPFASGHTLGGSLFKIRSPTSGTVLYAVGVNHTSERHLDGMVGMQNGPTGYVDGVLRPDLLIVEGGRSMVINPKRKEREAALIDTITSTLESNHSALLPVDPSPRLLELMVLLDQHWTFKRTPKVKQQRYNEPPADLWPYPLCIVSKTAQDMVAFARSLIDWMGGVVKDSAGDMVDVGRGKRARGARMALGSEYGVLDFRHVQFFLNPTDLLQTYPLTRPKLVLAIPPTMSHGPSRFLFTAMANTEGNVIMLTGRSEEQTLARDLFNRWERSQTAGSKWGEGKIGHLTQLEGKLQVEMDSKVPLSGAELEAHMESERLQKEKEAAHKAAVDRSRRMLEADDLESDSESESEADGLAGGITVRRTEGANAYAGDGEDVRTMSFDIYVKGQQMRSGRGAEMARFRMFPFVERKGRKIDQFGEGLDIGQWMRKGREIAEEGETEEVREAKKRKEEEEEKAKQAPEPPSKYVSEEVGVELKAMIGFVDMEGLHDGQSIKTIISDLQPRKLIIVRSSKESTQNLISFLGSVTGFTKDIFNPSLTEEIKIGEHVQSYSLTLGDSISSALAKKWSDFEGYEVTFVDGKIVLPAGSTIPILETPSLVGPLVKTEAEGDEADGESKPSAEELAAASTPPISSSAPLPLPTSTFIGDLRLARLKHRLSLLNPPIPAEFAGEGVLVCGPGIAQEAQGPASIVSVRKIGEGKIVLEGCIGRVYVEVRKALYGGLARVDAA</sequence>
<evidence type="ECO:0000256" key="5">
    <source>
        <dbReference type="SAM" id="MobiDB-lite"/>
    </source>
</evidence>
<dbReference type="Pfam" id="PF10996">
    <property type="entry name" value="Beta-Casp"/>
    <property type="match status" value="1"/>
</dbReference>
<evidence type="ECO:0000256" key="4">
    <source>
        <dbReference type="RuleBase" id="RU365006"/>
    </source>
</evidence>
<dbReference type="GO" id="GO:0005847">
    <property type="term" value="C:mRNA cleavage and polyadenylation specificity factor complex"/>
    <property type="evidence" value="ECO:0007669"/>
    <property type="project" value="InterPro"/>
</dbReference>
<dbReference type="InterPro" id="IPR025069">
    <property type="entry name" value="Cpsf2_C"/>
</dbReference>
<dbReference type="InterPro" id="IPR036866">
    <property type="entry name" value="RibonucZ/Hydroxyglut_hydro"/>
</dbReference>
<feature type="region of interest" description="Disordered" evidence="5">
    <location>
        <begin position="607"/>
        <end position="640"/>
    </location>
</feature>
<keyword evidence="4" id="KW-0694">RNA-binding</keyword>
<organism evidence="7">
    <name type="scientific">Cryptococcus bacillisporus CA1280</name>
    <dbReference type="NCBI Taxonomy" id="1296109"/>
    <lineage>
        <taxon>Eukaryota</taxon>
        <taxon>Fungi</taxon>
        <taxon>Dikarya</taxon>
        <taxon>Basidiomycota</taxon>
        <taxon>Agaricomycotina</taxon>
        <taxon>Tremellomycetes</taxon>
        <taxon>Tremellales</taxon>
        <taxon>Cryptococcaceae</taxon>
        <taxon>Cryptococcus</taxon>
        <taxon>Cryptococcus gattii species complex</taxon>
    </lineage>
</organism>
<feature type="compositionally biased region" description="Acidic residues" evidence="5">
    <location>
        <begin position="511"/>
        <end position="524"/>
    </location>
</feature>
<dbReference type="PANTHER" id="PTHR45922">
    <property type="entry name" value="CLEAVAGE AND POLYADENYLATION SPECIFICITY FACTOR SUBUNIT 2"/>
    <property type="match status" value="1"/>
</dbReference>
<name>A0A0D0UP58_CRYGA</name>
<comment type="subcellular location">
    <subcellularLocation>
        <location evidence="1 4">Nucleus</location>
    </subcellularLocation>
</comment>
<dbReference type="OrthoDB" id="64353at2759"/>
<feature type="region of interest" description="Disordered" evidence="5">
    <location>
        <begin position="510"/>
        <end position="532"/>
    </location>
</feature>